<dbReference type="Proteomes" id="UP001519641">
    <property type="component" value="Unassembled WGS sequence"/>
</dbReference>
<accession>A0ABS5VLW0</accession>
<keyword evidence="10" id="KW-1185">Reference proteome</keyword>
<dbReference type="InterPro" id="IPR004872">
    <property type="entry name" value="Lipoprotein_NlpA"/>
</dbReference>
<dbReference type="EMBL" id="JAHEWS010000025">
    <property type="protein sequence ID" value="MBT1589037.1"/>
    <property type="molecule type" value="Genomic_DNA"/>
</dbReference>
<protein>
    <submittedName>
        <fullName evidence="9">Metal ABC transporter substrate-binding protein</fullName>
    </submittedName>
</protein>
<evidence type="ECO:0000256" key="5">
    <source>
        <dbReference type="ARBA" id="ARBA00023139"/>
    </source>
</evidence>
<sequence>MSAAPALPEKPKGKRPIGWIVAAAIVVVAIVVAVIVGAVRSGSNDAGGAGAAGDAAPKTVTIGVADKSLGYWSTYTKLAKEQLNVTVKLTNFSDYSLPNPALKDGQLDINQFQHIQYLADYNVTSNDDLQPIGSTAVYPLPLYATKYDEPSELPANAKVAIPNDSINQARALLILQAADLITLKDGGSAFSTADDIETKKVDVQPLDASQTANALQQGSVAAAVVNNNFATAAGLPISDAIYQDDPSSASAAPYVNVFAVRDEDKGNKTYLDLAELFQEDAVQKAFAKDLPEAVARDESASKLQDELAQVEQDAKAAKQ</sequence>
<evidence type="ECO:0000256" key="7">
    <source>
        <dbReference type="SAM" id="MobiDB-lite"/>
    </source>
</evidence>
<gene>
    <name evidence="9" type="ORF">KK097_14570</name>
</gene>
<feature type="transmembrane region" description="Helical" evidence="8">
    <location>
        <begin position="17"/>
        <end position="39"/>
    </location>
</feature>
<keyword evidence="8" id="KW-0812">Transmembrane</keyword>
<evidence type="ECO:0000313" key="9">
    <source>
        <dbReference type="EMBL" id="MBT1589037.1"/>
    </source>
</evidence>
<dbReference type="Gene3D" id="3.40.190.10">
    <property type="entry name" value="Periplasmic binding protein-like II"/>
    <property type="match status" value="2"/>
</dbReference>
<keyword evidence="4 8" id="KW-0472">Membrane</keyword>
<evidence type="ECO:0000256" key="3">
    <source>
        <dbReference type="ARBA" id="ARBA00022729"/>
    </source>
</evidence>
<dbReference type="SUPFAM" id="SSF53850">
    <property type="entry name" value="Periplasmic binding protein-like II"/>
    <property type="match status" value="1"/>
</dbReference>
<keyword evidence="3" id="KW-0732">Signal</keyword>
<dbReference type="PANTHER" id="PTHR30429">
    <property type="entry name" value="D-METHIONINE-BINDING LIPOPROTEIN METQ"/>
    <property type="match status" value="1"/>
</dbReference>
<name>A0ABS5VLW0_9MICO</name>
<evidence type="ECO:0000256" key="8">
    <source>
        <dbReference type="SAM" id="Phobius"/>
    </source>
</evidence>
<organism evidence="9 10">
    <name type="scientific">Curtobacterium aurantiacum</name>
    <dbReference type="NCBI Taxonomy" id="3236919"/>
    <lineage>
        <taxon>Bacteria</taxon>
        <taxon>Bacillati</taxon>
        <taxon>Actinomycetota</taxon>
        <taxon>Actinomycetes</taxon>
        <taxon>Micrococcales</taxon>
        <taxon>Microbacteriaceae</taxon>
        <taxon>Curtobacterium</taxon>
    </lineage>
</organism>
<proteinExistence type="inferred from homology"/>
<keyword evidence="5" id="KW-0564">Palmitate</keyword>
<evidence type="ECO:0000256" key="1">
    <source>
        <dbReference type="ARBA" id="ARBA00004635"/>
    </source>
</evidence>
<evidence type="ECO:0000256" key="4">
    <source>
        <dbReference type="ARBA" id="ARBA00023136"/>
    </source>
</evidence>
<evidence type="ECO:0000313" key="10">
    <source>
        <dbReference type="Proteomes" id="UP001519641"/>
    </source>
</evidence>
<dbReference type="RefSeq" id="WP_214545275.1">
    <property type="nucleotide sequence ID" value="NZ_JAHEWS010000025.1"/>
</dbReference>
<dbReference type="Pfam" id="PF03180">
    <property type="entry name" value="Lipoprotein_9"/>
    <property type="match status" value="1"/>
</dbReference>
<feature type="region of interest" description="Disordered" evidence="7">
    <location>
        <begin position="297"/>
        <end position="319"/>
    </location>
</feature>
<comment type="subcellular location">
    <subcellularLocation>
        <location evidence="1">Membrane</location>
        <topology evidence="1">Lipid-anchor</topology>
    </subcellularLocation>
</comment>
<comment type="caution">
    <text evidence="9">The sequence shown here is derived from an EMBL/GenBank/DDBJ whole genome shotgun (WGS) entry which is preliminary data.</text>
</comment>
<keyword evidence="6" id="KW-0449">Lipoprotein</keyword>
<evidence type="ECO:0000256" key="6">
    <source>
        <dbReference type="ARBA" id="ARBA00023288"/>
    </source>
</evidence>
<evidence type="ECO:0000256" key="2">
    <source>
        <dbReference type="ARBA" id="ARBA00008973"/>
    </source>
</evidence>
<comment type="similarity">
    <text evidence="2">Belongs to the NlpA lipoprotein family.</text>
</comment>
<reference evidence="9 10" key="1">
    <citation type="submission" date="2021-05" db="EMBL/GenBank/DDBJ databases">
        <title>Whole genome sequence of Curtobacterium flaccumfaciens pv. flaccumfaciens strain CFBP 8819.</title>
        <authorList>
            <person name="Osdaghi E."/>
            <person name="Taghouti G."/>
            <person name="Portier P."/>
            <person name="Fazliarab A."/>
            <person name="Taghavi S.M."/>
            <person name="Briand M."/>
            <person name="Le-Saux M."/>
            <person name="Jacques M.-A."/>
        </authorList>
    </citation>
    <scope>NUCLEOTIDE SEQUENCE [LARGE SCALE GENOMIC DNA]</scope>
    <source>
        <strain evidence="9 10">CFBP 8819</strain>
    </source>
</reference>
<keyword evidence="8" id="KW-1133">Transmembrane helix</keyword>
<dbReference type="PANTHER" id="PTHR30429:SF3">
    <property type="entry name" value="LIPOPROTEIN"/>
    <property type="match status" value="1"/>
</dbReference>